<dbReference type="GO" id="GO:0051295">
    <property type="term" value="P:establishment of meiotic spindle localization"/>
    <property type="evidence" value="ECO:0007669"/>
    <property type="project" value="TreeGrafter"/>
</dbReference>
<dbReference type="Gene3D" id="1.20.5.190">
    <property type="match status" value="1"/>
</dbReference>
<dbReference type="Pfam" id="PF00612">
    <property type="entry name" value="IQ"/>
    <property type="match status" value="1"/>
</dbReference>
<dbReference type="GO" id="GO:0007051">
    <property type="term" value="P:spindle organization"/>
    <property type="evidence" value="ECO:0007669"/>
    <property type="project" value="TreeGrafter"/>
</dbReference>
<dbReference type="EnsemblProtists" id="PYU1_T007836">
    <property type="protein sequence ID" value="PYU1_T007836"/>
    <property type="gene ID" value="PYU1_G007820"/>
</dbReference>
<dbReference type="SMART" id="SM00015">
    <property type="entry name" value="IQ"/>
    <property type="match status" value="3"/>
</dbReference>
<reference evidence="7" key="1">
    <citation type="journal article" date="2010" name="Genome Biol.">
        <title>Genome sequence of the necrotrophic plant pathogen Pythium ultimum reveals original pathogenicity mechanisms and effector repertoire.</title>
        <authorList>
            <person name="Levesque C.A."/>
            <person name="Brouwer H."/>
            <person name="Cano L."/>
            <person name="Hamilton J.P."/>
            <person name="Holt C."/>
            <person name="Huitema E."/>
            <person name="Raffaele S."/>
            <person name="Robideau G.P."/>
            <person name="Thines M."/>
            <person name="Win J."/>
            <person name="Zerillo M.M."/>
            <person name="Beakes G.W."/>
            <person name="Boore J.L."/>
            <person name="Busam D."/>
            <person name="Dumas B."/>
            <person name="Ferriera S."/>
            <person name="Fuerstenberg S.I."/>
            <person name="Gachon C.M."/>
            <person name="Gaulin E."/>
            <person name="Govers F."/>
            <person name="Grenville-Briggs L."/>
            <person name="Horner N."/>
            <person name="Hostetler J."/>
            <person name="Jiang R.H."/>
            <person name="Johnson J."/>
            <person name="Krajaejun T."/>
            <person name="Lin H."/>
            <person name="Meijer H.J."/>
            <person name="Moore B."/>
            <person name="Morris P."/>
            <person name="Phuntmart V."/>
            <person name="Puiu D."/>
            <person name="Shetty J."/>
            <person name="Stajich J.E."/>
            <person name="Tripathy S."/>
            <person name="Wawra S."/>
            <person name="van West P."/>
            <person name="Whitty B.R."/>
            <person name="Coutinho P.M."/>
            <person name="Henrissat B."/>
            <person name="Martin F."/>
            <person name="Thomas P.D."/>
            <person name="Tyler B.M."/>
            <person name="De Vries R.P."/>
            <person name="Kamoun S."/>
            <person name="Yandell M."/>
            <person name="Tisserat N."/>
            <person name="Buell C.R."/>
        </authorList>
    </citation>
    <scope>NUCLEOTIDE SEQUENCE</scope>
    <source>
        <strain evidence="7">DAOM:BR144</strain>
    </source>
</reference>
<dbReference type="STRING" id="431595.K3WS92"/>
<organism evidence="6 7">
    <name type="scientific">Globisporangium ultimum (strain ATCC 200006 / CBS 805.95 / DAOM BR144)</name>
    <name type="common">Pythium ultimum</name>
    <dbReference type="NCBI Taxonomy" id="431595"/>
    <lineage>
        <taxon>Eukaryota</taxon>
        <taxon>Sar</taxon>
        <taxon>Stramenopiles</taxon>
        <taxon>Oomycota</taxon>
        <taxon>Peronosporomycetes</taxon>
        <taxon>Pythiales</taxon>
        <taxon>Pythiaceae</taxon>
        <taxon>Globisporangium</taxon>
    </lineage>
</organism>
<keyword evidence="3" id="KW-0677">Repeat</keyword>
<name>K3WS92_GLOUD</name>
<dbReference type="PANTHER" id="PTHR22706">
    <property type="entry name" value="ASSEMBLY FACTOR FOR SPINDLE MICROTUBULES"/>
    <property type="match status" value="1"/>
</dbReference>
<evidence type="ECO:0000313" key="6">
    <source>
        <dbReference type="EnsemblProtists" id="PYU1_T007836"/>
    </source>
</evidence>
<reference evidence="6" key="3">
    <citation type="submission" date="2015-02" db="UniProtKB">
        <authorList>
            <consortium name="EnsemblProtists"/>
        </authorList>
    </citation>
    <scope>IDENTIFICATION</scope>
    <source>
        <strain evidence="6">DAOM BR144</strain>
    </source>
</reference>
<dbReference type="InterPro" id="IPR000048">
    <property type="entry name" value="IQ_motif_EF-hand-BS"/>
</dbReference>
<sequence length="341" mass="39409">MATLFYDCWTTRQSTLVRLQQLLDDAAQNEERERQAAIDIQRIFRGQFVRGTIATQRNAEIVISRVYRGHLARRRCHRLREQDRLRKRESLFHYYAVVIQKSLRGMHSRHHKLDFRIRKAYVREIATKSDDIRRRLADNLRQQQLEEERAIEAEAKRELVEVTQNLHHLVSTRAIAGVYCAPMQPSGPATSFGVPVEVHIRENTKALVADQLARAKPPTSLLPYPPSNKATLQANSVYGADLKAVRTQKKYHKLRRLSAADFQTVYNAAHDDTRKRNEPGINAGVDYLDDWKNPYKKRGVPRSKEDLLPQLTTLEKAPTKPFHLTYGGNKSKVLPNDRFDV</sequence>
<evidence type="ECO:0000256" key="4">
    <source>
        <dbReference type="ARBA" id="ARBA00022860"/>
    </source>
</evidence>
<dbReference type="InterPro" id="IPR051185">
    <property type="entry name" value="ASPM"/>
</dbReference>
<dbReference type="AlphaFoldDB" id="K3WS92"/>
<dbReference type="eggNOG" id="ENOG502QS0S">
    <property type="taxonomic scope" value="Eukaryota"/>
</dbReference>
<accession>K3WS92</accession>
<evidence type="ECO:0000256" key="3">
    <source>
        <dbReference type="ARBA" id="ARBA00022737"/>
    </source>
</evidence>
<dbReference type="VEuPathDB" id="FungiDB:PYU1_G007820"/>
<dbReference type="OMA" id="KQTKYHK"/>
<evidence type="ECO:0000256" key="5">
    <source>
        <dbReference type="SAM" id="Coils"/>
    </source>
</evidence>
<dbReference type="GO" id="GO:0005737">
    <property type="term" value="C:cytoplasm"/>
    <property type="evidence" value="ECO:0007669"/>
    <property type="project" value="UniProtKB-SubCell"/>
</dbReference>
<dbReference type="GO" id="GO:0005516">
    <property type="term" value="F:calmodulin binding"/>
    <property type="evidence" value="ECO:0007669"/>
    <property type="project" value="UniProtKB-KW"/>
</dbReference>
<evidence type="ECO:0000256" key="2">
    <source>
        <dbReference type="ARBA" id="ARBA00022490"/>
    </source>
</evidence>
<keyword evidence="2" id="KW-0963">Cytoplasm</keyword>
<keyword evidence="7" id="KW-1185">Reference proteome</keyword>
<proteinExistence type="predicted"/>
<comment type="subcellular location">
    <subcellularLocation>
        <location evidence="1">Cytoplasm</location>
    </subcellularLocation>
</comment>
<dbReference type="Proteomes" id="UP000019132">
    <property type="component" value="Unassembled WGS sequence"/>
</dbReference>
<dbReference type="PANTHER" id="PTHR22706:SF1">
    <property type="entry name" value="ASSEMBLY FACTOR FOR SPINDLE MICROTUBULES"/>
    <property type="match status" value="1"/>
</dbReference>
<feature type="coiled-coil region" evidence="5">
    <location>
        <begin position="137"/>
        <end position="165"/>
    </location>
</feature>
<dbReference type="PROSITE" id="PS50096">
    <property type="entry name" value="IQ"/>
    <property type="match status" value="2"/>
</dbReference>
<reference evidence="7" key="2">
    <citation type="submission" date="2010-04" db="EMBL/GenBank/DDBJ databases">
        <authorList>
            <person name="Buell R."/>
            <person name="Hamilton J."/>
            <person name="Hostetler J."/>
        </authorList>
    </citation>
    <scope>NUCLEOTIDE SEQUENCE [LARGE SCALE GENOMIC DNA]</scope>
    <source>
        <strain evidence="7">DAOM:BR144</strain>
    </source>
</reference>
<dbReference type="GO" id="GO:0000922">
    <property type="term" value="C:spindle pole"/>
    <property type="evidence" value="ECO:0007669"/>
    <property type="project" value="TreeGrafter"/>
</dbReference>
<dbReference type="EMBL" id="GL376617">
    <property type="status" value="NOT_ANNOTATED_CDS"/>
    <property type="molecule type" value="Genomic_DNA"/>
</dbReference>
<protein>
    <submittedName>
        <fullName evidence="6">Uncharacterized protein</fullName>
    </submittedName>
</protein>
<evidence type="ECO:0000313" key="7">
    <source>
        <dbReference type="Proteomes" id="UP000019132"/>
    </source>
</evidence>
<keyword evidence="5" id="KW-0175">Coiled coil</keyword>
<dbReference type="InParanoid" id="K3WS92"/>
<keyword evidence="4" id="KW-0112">Calmodulin-binding</keyword>
<dbReference type="HOGENOM" id="CLU_815045_0_0_1"/>
<dbReference type="GO" id="GO:0000278">
    <property type="term" value="P:mitotic cell cycle"/>
    <property type="evidence" value="ECO:0007669"/>
    <property type="project" value="TreeGrafter"/>
</dbReference>
<evidence type="ECO:0000256" key="1">
    <source>
        <dbReference type="ARBA" id="ARBA00004496"/>
    </source>
</evidence>